<reference evidence="2 3" key="1">
    <citation type="submission" date="2019-12" db="EMBL/GenBank/DDBJ databases">
        <authorList>
            <person name="Alioto T."/>
            <person name="Alioto T."/>
            <person name="Gomez Garrido J."/>
        </authorList>
    </citation>
    <scope>NUCLEOTIDE SEQUENCE [LARGE SCALE GENOMIC DNA]</scope>
</reference>
<dbReference type="EMBL" id="CACTIH010000192">
    <property type="protein sequence ID" value="CAA2956633.1"/>
    <property type="molecule type" value="Genomic_DNA"/>
</dbReference>
<proteinExistence type="predicted"/>
<feature type="compositionally biased region" description="Basic and acidic residues" evidence="1">
    <location>
        <begin position="173"/>
        <end position="182"/>
    </location>
</feature>
<organism evidence="2 3">
    <name type="scientific">Olea europaea subsp. europaea</name>
    <dbReference type="NCBI Taxonomy" id="158383"/>
    <lineage>
        <taxon>Eukaryota</taxon>
        <taxon>Viridiplantae</taxon>
        <taxon>Streptophyta</taxon>
        <taxon>Embryophyta</taxon>
        <taxon>Tracheophyta</taxon>
        <taxon>Spermatophyta</taxon>
        <taxon>Magnoliopsida</taxon>
        <taxon>eudicotyledons</taxon>
        <taxon>Gunneridae</taxon>
        <taxon>Pentapetalae</taxon>
        <taxon>asterids</taxon>
        <taxon>lamiids</taxon>
        <taxon>Lamiales</taxon>
        <taxon>Oleaceae</taxon>
        <taxon>Oleeae</taxon>
        <taxon>Olea</taxon>
    </lineage>
</organism>
<keyword evidence="3" id="KW-1185">Reference proteome</keyword>
<comment type="caution">
    <text evidence="2">The sequence shown here is derived from an EMBL/GenBank/DDBJ whole genome shotgun (WGS) entry which is preliminary data.</text>
</comment>
<evidence type="ECO:0000256" key="1">
    <source>
        <dbReference type="SAM" id="MobiDB-lite"/>
    </source>
</evidence>
<protein>
    <submittedName>
        <fullName evidence="2">Uncharacterized protein</fullName>
    </submittedName>
</protein>
<name>A0A8S0PUN4_OLEEU</name>
<dbReference type="AlphaFoldDB" id="A0A8S0PUN4"/>
<evidence type="ECO:0000313" key="3">
    <source>
        <dbReference type="Proteomes" id="UP000594638"/>
    </source>
</evidence>
<feature type="region of interest" description="Disordered" evidence="1">
    <location>
        <begin position="160"/>
        <end position="217"/>
    </location>
</feature>
<sequence>MGCLPSKAVTRSLSFQEELNYGFQRTSKSIPVWEELLTSHNTNDQVLAFVYSAHTTNEVINRDPKTANETSDIAKVKADAENSLLPRHAIRMSDFGRLSRSKSCQMILDKEFSMQDPQIEGLSENKLDWRDKNTGGSRSFHTVEEYDALLKRIYMSSTRDGESFQDNESSLDENAHTSKSMDEDCNDGNNHGNAKDFMKNKSDSEHPSSSSKKSDEFENLFQEGAERETGWKRKAVAQGLRSLDMSPVEFPAIARLKQWFHVEGQVYSPGTYVTPKFGSYNIVNPVRREDPNDSVFSPEVVAAFEECMQQLEAEEESILNYLQDNNELENQTEEDCKIKILSK</sequence>
<dbReference type="OrthoDB" id="20669at2759"/>
<feature type="compositionally biased region" description="Basic and acidic residues" evidence="1">
    <location>
        <begin position="193"/>
        <end position="216"/>
    </location>
</feature>
<accession>A0A8S0PUN4</accession>
<evidence type="ECO:0000313" key="2">
    <source>
        <dbReference type="EMBL" id="CAA2956633.1"/>
    </source>
</evidence>
<dbReference type="Gramene" id="OE9A061288T1">
    <property type="protein sequence ID" value="OE9A061288C1"/>
    <property type="gene ID" value="OE9A061288"/>
</dbReference>
<dbReference type="Proteomes" id="UP000594638">
    <property type="component" value="Unassembled WGS sequence"/>
</dbReference>
<gene>
    <name evidence="2" type="ORF">OLEA9_A061288</name>
</gene>